<feature type="region of interest" description="Disordered" evidence="6">
    <location>
        <begin position="97"/>
        <end position="141"/>
    </location>
</feature>
<protein>
    <recommendedName>
        <fullName evidence="8">C2H2-type domain-containing protein</fullName>
    </recommendedName>
</protein>
<keyword evidence="2" id="KW-0677">Repeat</keyword>
<evidence type="ECO:0000256" key="4">
    <source>
        <dbReference type="ARBA" id="ARBA00022833"/>
    </source>
</evidence>
<organism evidence="9 10">
    <name type="scientific">Rhodocollybia butyracea</name>
    <dbReference type="NCBI Taxonomy" id="206335"/>
    <lineage>
        <taxon>Eukaryota</taxon>
        <taxon>Fungi</taxon>
        <taxon>Dikarya</taxon>
        <taxon>Basidiomycota</taxon>
        <taxon>Agaricomycotina</taxon>
        <taxon>Agaricomycetes</taxon>
        <taxon>Agaricomycetidae</taxon>
        <taxon>Agaricales</taxon>
        <taxon>Marasmiineae</taxon>
        <taxon>Omphalotaceae</taxon>
        <taxon>Rhodocollybia</taxon>
    </lineage>
</organism>
<evidence type="ECO:0000256" key="6">
    <source>
        <dbReference type="SAM" id="MobiDB-lite"/>
    </source>
</evidence>
<evidence type="ECO:0000259" key="8">
    <source>
        <dbReference type="PROSITE" id="PS50157"/>
    </source>
</evidence>
<dbReference type="OrthoDB" id="654211at2759"/>
<evidence type="ECO:0000313" key="10">
    <source>
        <dbReference type="Proteomes" id="UP000772434"/>
    </source>
</evidence>
<keyword evidence="7" id="KW-0812">Transmembrane</keyword>
<keyword evidence="4" id="KW-0862">Zinc</keyword>
<dbReference type="GO" id="GO:0045944">
    <property type="term" value="P:positive regulation of transcription by RNA polymerase II"/>
    <property type="evidence" value="ECO:0007669"/>
    <property type="project" value="UniProtKB-ARBA"/>
</dbReference>
<evidence type="ECO:0000256" key="5">
    <source>
        <dbReference type="PROSITE-ProRule" id="PRU00042"/>
    </source>
</evidence>
<dbReference type="PANTHER" id="PTHR19818">
    <property type="entry name" value="ZINC FINGER PROTEIN ZIC AND GLI"/>
    <property type="match status" value="1"/>
</dbReference>
<dbReference type="InterPro" id="IPR050329">
    <property type="entry name" value="GLI_C2H2-zinc-finger"/>
</dbReference>
<evidence type="ECO:0000256" key="3">
    <source>
        <dbReference type="ARBA" id="ARBA00022771"/>
    </source>
</evidence>
<evidence type="ECO:0000256" key="1">
    <source>
        <dbReference type="ARBA" id="ARBA00022723"/>
    </source>
</evidence>
<feature type="domain" description="C2H2-type" evidence="8">
    <location>
        <begin position="17"/>
        <end position="44"/>
    </location>
</feature>
<dbReference type="SMART" id="SM00355">
    <property type="entry name" value="ZnF_C2H2"/>
    <property type="match status" value="3"/>
</dbReference>
<dbReference type="PROSITE" id="PS00028">
    <property type="entry name" value="ZINC_FINGER_C2H2_1"/>
    <property type="match status" value="1"/>
</dbReference>
<comment type="caution">
    <text evidence="9">The sequence shown here is derived from an EMBL/GenBank/DDBJ whole genome shotgun (WGS) entry which is preliminary data.</text>
</comment>
<keyword evidence="3 5" id="KW-0863">Zinc-finger</keyword>
<accession>A0A9P5UCH6</accession>
<dbReference type="AlphaFoldDB" id="A0A9P5UCH6"/>
<evidence type="ECO:0000256" key="7">
    <source>
        <dbReference type="SAM" id="Phobius"/>
    </source>
</evidence>
<evidence type="ECO:0000256" key="2">
    <source>
        <dbReference type="ARBA" id="ARBA00022737"/>
    </source>
</evidence>
<name>A0A9P5UCH6_9AGAR</name>
<proteinExistence type="predicted"/>
<evidence type="ECO:0000313" key="9">
    <source>
        <dbReference type="EMBL" id="KAF9073188.1"/>
    </source>
</evidence>
<dbReference type="SUPFAM" id="SSF57667">
    <property type="entry name" value="beta-beta-alpha zinc fingers"/>
    <property type="match status" value="1"/>
</dbReference>
<feature type="compositionally biased region" description="Basic residues" evidence="6">
    <location>
        <begin position="98"/>
        <end position="114"/>
    </location>
</feature>
<dbReference type="GO" id="GO:0000978">
    <property type="term" value="F:RNA polymerase II cis-regulatory region sequence-specific DNA binding"/>
    <property type="evidence" value="ECO:0007669"/>
    <property type="project" value="TreeGrafter"/>
</dbReference>
<reference evidence="9" key="1">
    <citation type="submission" date="2020-11" db="EMBL/GenBank/DDBJ databases">
        <authorList>
            <consortium name="DOE Joint Genome Institute"/>
            <person name="Ahrendt S."/>
            <person name="Riley R."/>
            <person name="Andreopoulos W."/>
            <person name="Labutti K."/>
            <person name="Pangilinan J."/>
            <person name="Ruiz-Duenas F.J."/>
            <person name="Barrasa J.M."/>
            <person name="Sanchez-Garcia M."/>
            <person name="Camarero S."/>
            <person name="Miyauchi S."/>
            <person name="Serrano A."/>
            <person name="Linde D."/>
            <person name="Babiker R."/>
            <person name="Drula E."/>
            <person name="Ayuso-Fernandez I."/>
            <person name="Pacheco R."/>
            <person name="Padilla G."/>
            <person name="Ferreira P."/>
            <person name="Barriuso J."/>
            <person name="Kellner H."/>
            <person name="Castanera R."/>
            <person name="Alfaro M."/>
            <person name="Ramirez L."/>
            <person name="Pisabarro A.G."/>
            <person name="Kuo A."/>
            <person name="Tritt A."/>
            <person name="Lipzen A."/>
            <person name="He G."/>
            <person name="Yan M."/>
            <person name="Ng V."/>
            <person name="Cullen D."/>
            <person name="Martin F."/>
            <person name="Rosso M.-N."/>
            <person name="Henrissat B."/>
            <person name="Hibbett D."/>
            <person name="Martinez A.T."/>
            <person name="Grigoriev I.V."/>
        </authorList>
    </citation>
    <scope>NUCLEOTIDE SEQUENCE</scope>
    <source>
        <strain evidence="9">AH 40177</strain>
    </source>
</reference>
<keyword evidence="7" id="KW-0472">Membrane</keyword>
<dbReference type="GO" id="GO:0008270">
    <property type="term" value="F:zinc ion binding"/>
    <property type="evidence" value="ECO:0007669"/>
    <property type="project" value="UniProtKB-KW"/>
</dbReference>
<feature type="transmembrane region" description="Helical" evidence="7">
    <location>
        <begin position="240"/>
        <end position="261"/>
    </location>
</feature>
<dbReference type="GO" id="GO:0005634">
    <property type="term" value="C:nucleus"/>
    <property type="evidence" value="ECO:0007669"/>
    <property type="project" value="UniProtKB-ARBA"/>
</dbReference>
<dbReference type="EMBL" id="JADNRY010000019">
    <property type="protein sequence ID" value="KAF9073188.1"/>
    <property type="molecule type" value="Genomic_DNA"/>
</dbReference>
<keyword evidence="1" id="KW-0479">Metal-binding</keyword>
<dbReference type="PANTHER" id="PTHR19818:SF159">
    <property type="entry name" value="C2H2-TYPE DOMAIN-CONTAINING PROTEIN"/>
    <property type="match status" value="1"/>
</dbReference>
<dbReference type="GO" id="GO:0000981">
    <property type="term" value="F:DNA-binding transcription factor activity, RNA polymerase II-specific"/>
    <property type="evidence" value="ECO:0007669"/>
    <property type="project" value="TreeGrafter"/>
</dbReference>
<sequence>MARTNTPLIQNATGDPRECPICHKILARKGDIPRHLRVHSPSNIKASLSYSCPWEGCTFKNLQKSNVSTHLKTHTNDKSYRCPETQCAFRTCDPGSLTRHRKRQHGYVPKLRKERARDPPSNQFVASAPEPSTSRDHWERPDEDIGCVGSSSPAAFPVFTPPVVLPDIYNLFDPVSRKHKEDLDATALASTDFDGCYVSLGCSLQPRTLFPAFDSHAVLEDWDTTTDSAPFFTAVGKLDLYWVLVDPMVVSILVMASFLVFQKLYLEAVTRLQTNAEFSTILLSQ</sequence>
<dbReference type="PROSITE" id="PS50157">
    <property type="entry name" value="ZINC_FINGER_C2H2_2"/>
    <property type="match status" value="2"/>
</dbReference>
<feature type="domain" description="C2H2-type" evidence="8">
    <location>
        <begin position="50"/>
        <end position="79"/>
    </location>
</feature>
<dbReference type="InterPro" id="IPR013087">
    <property type="entry name" value="Znf_C2H2_type"/>
</dbReference>
<dbReference type="Proteomes" id="UP000772434">
    <property type="component" value="Unassembled WGS sequence"/>
</dbReference>
<dbReference type="InterPro" id="IPR036236">
    <property type="entry name" value="Znf_C2H2_sf"/>
</dbReference>
<dbReference type="Gene3D" id="3.30.160.60">
    <property type="entry name" value="Classic Zinc Finger"/>
    <property type="match status" value="1"/>
</dbReference>
<keyword evidence="10" id="KW-1185">Reference proteome</keyword>
<gene>
    <name evidence="9" type="ORF">BDP27DRAFT_315143</name>
</gene>
<keyword evidence="7" id="KW-1133">Transmembrane helix</keyword>